<sequence length="157" mass="17588">MFFGSCVNKTPEPDTEPRFRPILMARAQFEDAVSGQPPRALHVPGKIFVTNRYLFINEQYQGIHVFDNADPARPVALRFLRIPGNIDLSVYGHLLYADSGPDLVVLDISNPASVRVAGRTRNALPELQPPFRNVRLAPEFQPANRPANSVVVGWEKR</sequence>
<protein>
    <recommendedName>
        <fullName evidence="3">YncE family protein</fullName>
    </recommendedName>
</protein>
<reference evidence="2" key="1">
    <citation type="journal article" date="2019" name="Int. J. Syst. Evol. Microbiol.">
        <title>The Global Catalogue of Microorganisms (GCM) 10K type strain sequencing project: providing services to taxonomists for standard genome sequencing and annotation.</title>
        <authorList>
            <consortium name="The Broad Institute Genomics Platform"/>
            <consortium name="The Broad Institute Genome Sequencing Center for Infectious Disease"/>
            <person name="Wu L."/>
            <person name="Ma J."/>
        </authorList>
    </citation>
    <scope>NUCLEOTIDE SEQUENCE [LARGE SCALE GENOMIC DNA]</scope>
    <source>
        <strain evidence="2">JCM 17923</strain>
    </source>
</reference>
<dbReference type="InterPro" id="IPR013211">
    <property type="entry name" value="LVIVD"/>
</dbReference>
<proteinExistence type="predicted"/>
<gene>
    <name evidence="1" type="ORF">GCM10023185_26370</name>
</gene>
<evidence type="ECO:0008006" key="3">
    <source>
        <dbReference type="Google" id="ProtNLM"/>
    </source>
</evidence>
<evidence type="ECO:0000313" key="2">
    <source>
        <dbReference type="Proteomes" id="UP001501153"/>
    </source>
</evidence>
<name>A0ABP8IIQ8_9BACT</name>
<keyword evidence="2" id="KW-1185">Reference proteome</keyword>
<dbReference type="Pfam" id="PF08309">
    <property type="entry name" value="LVIVD"/>
    <property type="match status" value="1"/>
</dbReference>
<dbReference type="EMBL" id="BAABGZ010000029">
    <property type="protein sequence ID" value="GAA4359611.1"/>
    <property type="molecule type" value="Genomic_DNA"/>
</dbReference>
<organism evidence="1 2">
    <name type="scientific">Hymenobacter saemangeumensis</name>
    <dbReference type="NCBI Taxonomy" id="1084522"/>
    <lineage>
        <taxon>Bacteria</taxon>
        <taxon>Pseudomonadati</taxon>
        <taxon>Bacteroidota</taxon>
        <taxon>Cytophagia</taxon>
        <taxon>Cytophagales</taxon>
        <taxon>Hymenobacteraceae</taxon>
        <taxon>Hymenobacter</taxon>
    </lineage>
</organism>
<dbReference type="Proteomes" id="UP001501153">
    <property type="component" value="Unassembled WGS sequence"/>
</dbReference>
<comment type="caution">
    <text evidence="1">The sequence shown here is derived from an EMBL/GenBank/DDBJ whole genome shotgun (WGS) entry which is preliminary data.</text>
</comment>
<evidence type="ECO:0000313" key="1">
    <source>
        <dbReference type="EMBL" id="GAA4359611.1"/>
    </source>
</evidence>
<accession>A0ABP8IIQ8</accession>